<keyword evidence="3" id="KW-0645">Protease</keyword>
<keyword evidence="3" id="KW-0121">Carboxypeptidase</keyword>
<dbReference type="Proteomes" id="UP000017861">
    <property type="component" value="Unassembled WGS sequence"/>
</dbReference>
<feature type="transmembrane region" description="Helical" evidence="2">
    <location>
        <begin position="20"/>
        <end position="44"/>
    </location>
</feature>
<accession>V5BKC8</accession>
<keyword evidence="3" id="KW-0378">Hydrolase</keyword>
<comment type="caution">
    <text evidence="3">The sequence shown here is derived from an EMBL/GenBank/DDBJ whole genome shotgun (WGS) entry which is preliminary data.</text>
</comment>
<dbReference type="EMBL" id="AYLP01000075">
    <property type="protein sequence ID" value="ESS64963.1"/>
    <property type="molecule type" value="Genomic_DNA"/>
</dbReference>
<reference evidence="3 4" key="1">
    <citation type="journal article" date="2014" name="Genome Announc.">
        <title>Trypanosoma cruzi Clone Dm28c Draft Genome Sequence.</title>
        <authorList>
            <person name="Grisard E.C."/>
            <person name="Teixeira S.M."/>
            <person name="de Almeida L.G."/>
            <person name="Stoco P.H."/>
            <person name="Gerber A.L."/>
            <person name="Talavera-Lopez C."/>
            <person name="Lima O.C."/>
            <person name="Andersson B."/>
            <person name="de Vasconcelos A.T."/>
        </authorList>
    </citation>
    <scope>NUCLEOTIDE SEQUENCE [LARGE SCALE GENOMIC DNA]</scope>
    <source>
        <strain evidence="3 4">Dm28c</strain>
    </source>
</reference>
<evidence type="ECO:0000313" key="4">
    <source>
        <dbReference type="Proteomes" id="UP000017861"/>
    </source>
</evidence>
<dbReference type="GO" id="GO:0004180">
    <property type="term" value="F:carboxypeptidase activity"/>
    <property type="evidence" value="ECO:0007669"/>
    <property type="project" value="UniProtKB-KW"/>
</dbReference>
<organism evidence="3 4">
    <name type="scientific">Trypanosoma cruzi Dm28c</name>
    <dbReference type="NCBI Taxonomy" id="1416333"/>
    <lineage>
        <taxon>Eukaryota</taxon>
        <taxon>Discoba</taxon>
        <taxon>Euglenozoa</taxon>
        <taxon>Kinetoplastea</taxon>
        <taxon>Metakinetoplastina</taxon>
        <taxon>Trypanosomatida</taxon>
        <taxon>Trypanosomatidae</taxon>
        <taxon>Trypanosoma</taxon>
        <taxon>Schizotrypanum</taxon>
    </lineage>
</organism>
<name>V5BKC8_TRYCR</name>
<feature type="region of interest" description="Disordered" evidence="1">
    <location>
        <begin position="91"/>
        <end position="148"/>
    </location>
</feature>
<gene>
    <name evidence="3" type="ORF">TCDM_06795</name>
</gene>
<protein>
    <submittedName>
        <fullName evidence="3">Zinc carboxypeptidase</fullName>
    </submittedName>
</protein>
<evidence type="ECO:0000256" key="1">
    <source>
        <dbReference type="SAM" id="MobiDB-lite"/>
    </source>
</evidence>
<dbReference type="VEuPathDB" id="TriTrypDB:TCDM_06795"/>
<keyword evidence="2" id="KW-0472">Membrane</keyword>
<dbReference type="AlphaFoldDB" id="V5BKC8"/>
<evidence type="ECO:0000313" key="3">
    <source>
        <dbReference type="EMBL" id="ESS64963.1"/>
    </source>
</evidence>
<sequence>MIEANSTIKKICVLVFFPSYYSLYCFSVLLLYTGVITAILFFLFRCRRALLLFFSFRRRGDLYCLGQGAAAGEEGKNTACAPSMSRAVKRETQKKLASGTSGPRSLEATRATQVDRTRPPPSQSKKEKVASKKSLRGSSNVSRGAKHRHSFYGPFPPLLRMPPVREMYLAVLAEATRKIAGDFSSRNGRKISGDENVVAAMFLRQLQAACAAYTGGASSDIGAANPSGDGSHNGSDAVYTHAGLIFYRHLYDLHRWLFLCGAHENGRFIVVKHAWQALFSKKLRSWRIFMSILGSDMIVTDENAASGFLTMLYNLLRNTSRTRRKRVVKMCCQLRFSQLCISILEGYEDAFAEAVRMCDCSNGIRTSGTTLQRERGLQDPNTQFLGCTGLNSPPFAIMRVVEAAAMLLGLCGSEDAKVLRVVRRKNALSLLLRITELLFATVAHQLSHIKANIRTDARENGEVSTETACSRNEAQLHHNSIYGHVLGTCDALLHLIVALHQLAALPVIADLIGARGVSLCVQAGWTLQSFLSKTMHLSRAPYSLLQNKLRHLRCG</sequence>
<keyword evidence="2" id="KW-0812">Transmembrane</keyword>
<evidence type="ECO:0000256" key="2">
    <source>
        <dbReference type="SAM" id="Phobius"/>
    </source>
</evidence>
<feature type="compositionally biased region" description="Basic and acidic residues" evidence="1">
    <location>
        <begin position="113"/>
        <end position="130"/>
    </location>
</feature>
<proteinExistence type="predicted"/>
<keyword evidence="2" id="KW-1133">Transmembrane helix</keyword>